<evidence type="ECO:0000313" key="3">
    <source>
        <dbReference type="Proteomes" id="UP001055057"/>
    </source>
</evidence>
<dbReference type="Pfam" id="PF18480">
    <property type="entry name" value="DUF5615"/>
    <property type="match status" value="1"/>
</dbReference>
<sequence length="123" mass="12813">MRFVIDVNLSPEWTGVLSAEGHDAVHWRDVGATDASDDHILAWAVQEDRIVLTADLDFATAVATRGLKAPSVVQLRAVSTDPSIVGRFVTQSIANAGPALGGGAILTIDSGQARLRPGLGAIS</sequence>
<gene>
    <name evidence="2" type="ORF">MPOCJGCO_3762</name>
</gene>
<feature type="domain" description="DUF5615" evidence="1">
    <location>
        <begin position="1"/>
        <end position="96"/>
    </location>
</feature>
<proteinExistence type="predicted"/>
<comment type="caution">
    <text evidence="2">The sequence shown here is derived from an EMBL/GenBank/DDBJ whole genome shotgun (WGS) entry which is preliminary data.</text>
</comment>
<dbReference type="Proteomes" id="UP001055057">
    <property type="component" value="Unassembled WGS sequence"/>
</dbReference>
<dbReference type="InterPro" id="IPR041049">
    <property type="entry name" value="DUF5615"/>
</dbReference>
<reference evidence="2" key="1">
    <citation type="journal article" date="2021" name="Front. Microbiol.">
        <title>Comprehensive Comparative Genomics and Phenotyping of Methylobacterium Species.</title>
        <authorList>
            <person name="Alessa O."/>
            <person name="Ogura Y."/>
            <person name="Fujitani Y."/>
            <person name="Takami H."/>
            <person name="Hayashi T."/>
            <person name="Sahin N."/>
            <person name="Tani A."/>
        </authorList>
    </citation>
    <scope>NUCLEOTIDE SEQUENCE</scope>
    <source>
        <strain evidence="2">DSM 23632</strain>
    </source>
</reference>
<keyword evidence="3" id="KW-1185">Reference proteome</keyword>
<dbReference type="EMBL" id="BPRB01000234">
    <property type="protein sequence ID" value="GJE61639.1"/>
    <property type="molecule type" value="Genomic_DNA"/>
</dbReference>
<accession>A0ABQ4U431</accession>
<name>A0ABQ4U431_9HYPH</name>
<evidence type="ECO:0000313" key="2">
    <source>
        <dbReference type="EMBL" id="GJE61639.1"/>
    </source>
</evidence>
<reference evidence="2" key="2">
    <citation type="submission" date="2021-08" db="EMBL/GenBank/DDBJ databases">
        <authorList>
            <person name="Tani A."/>
            <person name="Ola A."/>
            <person name="Ogura Y."/>
            <person name="Katsura K."/>
            <person name="Hayashi T."/>
        </authorList>
    </citation>
    <scope>NUCLEOTIDE SEQUENCE</scope>
    <source>
        <strain evidence="2">DSM 23632</strain>
    </source>
</reference>
<evidence type="ECO:0000259" key="1">
    <source>
        <dbReference type="Pfam" id="PF18480"/>
    </source>
</evidence>
<protein>
    <recommendedName>
        <fullName evidence="1">DUF5615 domain-containing protein</fullName>
    </recommendedName>
</protein>
<organism evidence="2 3">
    <name type="scientific">Methylobacterium trifolii</name>
    <dbReference type="NCBI Taxonomy" id="1003092"/>
    <lineage>
        <taxon>Bacteria</taxon>
        <taxon>Pseudomonadati</taxon>
        <taxon>Pseudomonadota</taxon>
        <taxon>Alphaproteobacteria</taxon>
        <taxon>Hyphomicrobiales</taxon>
        <taxon>Methylobacteriaceae</taxon>
        <taxon>Methylobacterium</taxon>
    </lineage>
</organism>